<dbReference type="GO" id="GO:0005886">
    <property type="term" value="C:plasma membrane"/>
    <property type="evidence" value="ECO:0007669"/>
    <property type="project" value="UniProtKB-SubCell"/>
</dbReference>
<feature type="transmembrane region" description="Helical" evidence="6">
    <location>
        <begin position="58"/>
        <end position="78"/>
    </location>
</feature>
<name>A0AA38IS26_9CUCU</name>
<feature type="transmembrane region" description="Helical" evidence="6">
    <location>
        <begin position="90"/>
        <end position="111"/>
    </location>
</feature>
<reference evidence="7" key="1">
    <citation type="journal article" date="2023" name="G3 (Bethesda)">
        <title>Whole genome assemblies of Zophobas morio and Tenebrio molitor.</title>
        <authorList>
            <person name="Kaur S."/>
            <person name="Stinson S.A."/>
            <person name="diCenzo G.C."/>
        </authorList>
    </citation>
    <scope>NUCLEOTIDE SEQUENCE</scope>
    <source>
        <strain evidence="7">QUZm001</strain>
    </source>
</reference>
<feature type="transmembrane region" description="Helical" evidence="6">
    <location>
        <begin position="184"/>
        <end position="205"/>
    </location>
</feature>
<keyword evidence="4 6" id="KW-1133">Transmembrane helix</keyword>
<dbReference type="InterPro" id="IPR013604">
    <property type="entry name" value="7TM_chemorcpt"/>
</dbReference>
<evidence type="ECO:0000313" key="7">
    <source>
        <dbReference type="EMBL" id="KAJ3663178.1"/>
    </source>
</evidence>
<feature type="transmembrane region" description="Helical" evidence="6">
    <location>
        <begin position="266"/>
        <end position="289"/>
    </location>
</feature>
<keyword evidence="8" id="KW-1185">Reference proteome</keyword>
<dbReference type="AlphaFoldDB" id="A0AA38IS26"/>
<dbReference type="Pfam" id="PF08395">
    <property type="entry name" value="7tm_7"/>
    <property type="match status" value="1"/>
</dbReference>
<keyword evidence="5 6" id="KW-0472">Membrane</keyword>
<evidence type="ECO:0000256" key="2">
    <source>
        <dbReference type="ARBA" id="ARBA00022475"/>
    </source>
</evidence>
<dbReference type="GO" id="GO:0050909">
    <property type="term" value="P:sensory perception of taste"/>
    <property type="evidence" value="ECO:0007669"/>
    <property type="project" value="InterPro"/>
</dbReference>
<dbReference type="EMBL" id="JALNTZ010000002">
    <property type="protein sequence ID" value="KAJ3663178.1"/>
    <property type="molecule type" value="Genomic_DNA"/>
</dbReference>
<dbReference type="Proteomes" id="UP001168821">
    <property type="component" value="Unassembled WGS sequence"/>
</dbReference>
<dbReference type="GO" id="GO:0007165">
    <property type="term" value="P:signal transduction"/>
    <property type="evidence" value="ECO:0007669"/>
    <property type="project" value="UniProtKB-KW"/>
</dbReference>
<keyword evidence="3 6" id="KW-0812">Transmembrane</keyword>
<keyword evidence="6" id="KW-0807">Transducer</keyword>
<evidence type="ECO:0000313" key="8">
    <source>
        <dbReference type="Proteomes" id="UP001168821"/>
    </source>
</evidence>
<protein>
    <recommendedName>
        <fullName evidence="6">Gustatory receptor</fullName>
    </recommendedName>
</protein>
<comment type="subcellular location">
    <subcellularLocation>
        <location evidence="1 6">Cell membrane</location>
        <topology evidence="1 6">Multi-pass membrane protein</topology>
    </subcellularLocation>
</comment>
<evidence type="ECO:0000256" key="3">
    <source>
        <dbReference type="ARBA" id="ARBA00022692"/>
    </source>
</evidence>
<accession>A0AA38IS26</accession>
<organism evidence="7 8">
    <name type="scientific">Zophobas morio</name>
    <dbReference type="NCBI Taxonomy" id="2755281"/>
    <lineage>
        <taxon>Eukaryota</taxon>
        <taxon>Metazoa</taxon>
        <taxon>Ecdysozoa</taxon>
        <taxon>Arthropoda</taxon>
        <taxon>Hexapoda</taxon>
        <taxon>Insecta</taxon>
        <taxon>Pterygota</taxon>
        <taxon>Neoptera</taxon>
        <taxon>Endopterygota</taxon>
        <taxon>Coleoptera</taxon>
        <taxon>Polyphaga</taxon>
        <taxon>Cucujiformia</taxon>
        <taxon>Tenebrionidae</taxon>
        <taxon>Zophobas</taxon>
    </lineage>
</organism>
<comment type="function">
    <text evidence="6">Gustatory receptor which mediates acceptance or avoidance behavior, depending on its substrates.</text>
</comment>
<keyword evidence="2 6" id="KW-1003">Cell membrane</keyword>
<feature type="transmembrane region" description="Helical" evidence="6">
    <location>
        <begin position="301"/>
        <end position="320"/>
    </location>
</feature>
<feature type="transmembrane region" description="Helical" evidence="6">
    <location>
        <begin position="368"/>
        <end position="391"/>
    </location>
</feature>
<gene>
    <name evidence="7" type="ORF">Zmor_007484</name>
</gene>
<keyword evidence="6" id="KW-0675">Receptor</keyword>
<feature type="transmembrane region" description="Helical" evidence="6">
    <location>
        <begin position="154"/>
        <end position="172"/>
    </location>
</feature>
<comment type="similarity">
    <text evidence="6">Belongs to the insect chemoreceptor superfamily. Gustatory receptor (GR) family.</text>
</comment>
<evidence type="ECO:0000256" key="1">
    <source>
        <dbReference type="ARBA" id="ARBA00004651"/>
    </source>
</evidence>
<evidence type="ECO:0000256" key="4">
    <source>
        <dbReference type="ARBA" id="ARBA00022989"/>
    </source>
</evidence>
<sequence length="400" mass="45148">MSGHTTLNQHPKKNKPSDCIICALRPGFYLSSLTVFQAKWFCHHSNPPSRPHFEPSKLFKAISITCNLLLILAIYNDFNHISGKFTPKHVLLYLEIVFNISTIMVNLTFLLKSDLKFLQTHGLIELINNKFKFGVYTILTSNAATFLHKLSSCLTVGFICGEVLIFNVALALENADQEMLVRMVLFEIVVFSCISFGIFGIQVLVLYHQLLDKCYCEIETFLTRLRATEEISGRIFTNRLQKLQRLYMCLRDNFKINEKLFQPSVIIIYCVFICFLLIGYGYFATTIVLGEVGMLKFDMYVLARSLGIAGGFYGLCYGSQKISTMSEKLLSYLFRYPISKLSPLESAQIEMLISSLTLLKPELNASDIFTIGTGLLVSLSGTVVTYVLVALQFHALLSAN</sequence>
<comment type="caution">
    <text evidence="7">The sequence shown here is derived from an EMBL/GenBank/DDBJ whole genome shotgun (WGS) entry which is preliminary data.</text>
</comment>
<evidence type="ECO:0000256" key="6">
    <source>
        <dbReference type="RuleBase" id="RU363108"/>
    </source>
</evidence>
<proteinExistence type="inferred from homology"/>
<evidence type="ECO:0000256" key="5">
    <source>
        <dbReference type="ARBA" id="ARBA00023136"/>
    </source>
</evidence>